<sequence length="39" mass="4576">MLLFSTNRLLVCLEGEQCTGNYFPKKPFTFSPCYRLNFP</sequence>
<reference evidence="1" key="1">
    <citation type="submission" date="2014-11" db="EMBL/GenBank/DDBJ databases">
        <authorList>
            <person name="Amaro Gonzalez C."/>
        </authorList>
    </citation>
    <scope>NUCLEOTIDE SEQUENCE</scope>
</reference>
<protein>
    <submittedName>
        <fullName evidence="1">Uncharacterized protein</fullName>
    </submittedName>
</protein>
<organism evidence="1">
    <name type="scientific">Anguilla anguilla</name>
    <name type="common">European freshwater eel</name>
    <name type="synonym">Muraena anguilla</name>
    <dbReference type="NCBI Taxonomy" id="7936"/>
    <lineage>
        <taxon>Eukaryota</taxon>
        <taxon>Metazoa</taxon>
        <taxon>Chordata</taxon>
        <taxon>Craniata</taxon>
        <taxon>Vertebrata</taxon>
        <taxon>Euteleostomi</taxon>
        <taxon>Actinopterygii</taxon>
        <taxon>Neopterygii</taxon>
        <taxon>Teleostei</taxon>
        <taxon>Anguilliformes</taxon>
        <taxon>Anguillidae</taxon>
        <taxon>Anguilla</taxon>
    </lineage>
</organism>
<proteinExistence type="predicted"/>
<reference evidence="1" key="2">
    <citation type="journal article" date="2015" name="Fish Shellfish Immunol.">
        <title>Early steps in the European eel (Anguilla anguilla)-Vibrio vulnificus interaction in the gills: Role of the RtxA13 toxin.</title>
        <authorList>
            <person name="Callol A."/>
            <person name="Pajuelo D."/>
            <person name="Ebbesson L."/>
            <person name="Teles M."/>
            <person name="MacKenzie S."/>
            <person name="Amaro C."/>
        </authorList>
    </citation>
    <scope>NUCLEOTIDE SEQUENCE</scope>
</reference>
<accession>A0A0E9WIL1</accession>
<name>A0A0E9WIL1_ANGAN</name>
<dbReference type="AlphaFoldDB" id="A0A0E9WIL1"/>
<evidence type="ECO:0000313" key="1">
    <source>
        <dbReference type="EMBL" id="JAH90141.1"/>
    </source>
</evidence>
<dbReference type="EMBL" id="GBXM01018436">
    <property type="protein sequence ID" value="JAH90141.1"/>
    <property type="molecule type" value="Transcribed_RNA"/>
</dbReference>